<keyword evidence="5 15" id="KW-0812">Transmembrane</keyword>
<comment type="similarity">
    <text evidence="10">Belongs to the ZapG family.</text>
</comment>
<evidence type="ECO:0000256" key="6">
    <source>
        <dbReference type="ARBA" id="ARBA00022960"/>
    </source>
</evidence>
<proteinExistence type="inferred from homology"/>
<name>A0A2U1CUP8_9GAMM</name>
<dbReference type="PANTHER" id="PTHR39579:SF1">
    <property type="entry name" value="INNER MEMBRANE PROTEIN YHCB"/>
    <property type="match status" value="1"/>
</dbReference>
<sequence>MVADHARNQINSRGIMSTIMIVAIAIGILIAGLVAGYFIGRSGSAGGLQQRRLEQQIDELRSEYTRYQAQVNEHFVESAHMLRRFNDAYRDINRHMARGASRLCHDEDWTDEFALESNAQARLGRSADDPEPPRDYAPKADPEEKGTLAEDYGLDNEPEDTEQTPPRQ</sequence>
<evidence type="ECO:0000256" key="8">
    <source>
        <dbReference type="ARBA" id="ARBA00023136"/>
    </source>
</evidence>
<keyword evidence="2" id="KW-1003">Cell membrane</keyword>
<evidence type="ECO:0000256" key="4">
    <source>
        <dbReference type="ARBA" id="ARBA00022618"/>
    </source>
</evidence>
<evidence type="ECO:0000256" key="5">
    <source>
        <dbReference type="ARBA" id="ARBA00022692"/>
    </source>
</evidence>
<dbReference type="Pfam" id="PF06295">
    <property type="entry name" value="ZapG-like"/>
    <property type="match status" value="1"/>
</dbReference>
<feature type="compositionally biased region" description="Acidic residues" evidence="14">
    <location>
        <begin position="152"/>
        <end position="162"/>
    </location>
</feature>
<evidence type="ECO:0000256" key="9">
    <source>
        <dbReference type="ARBA" id="ARBA00023306"/>
    </source>
</evidence>
<evidence type="ECO:0000256" key="11">
    <source>
        <dbReference type="ARBA" id="ARBA00035703"/>
    </source>
</evidence>
<evidence type="ECO:0000256" key="2">
    <source>
        <dbReference type="ARBA" id="ARBA00022475"/>
    </source>
</evidence>
<comment type="subcellular location">
    <subcellularLocation>
        <location evidence="1">Cell inner membrane</location>
        <topology evidence="1">Single-pass membrane protein</topology>
    </subcellularLocation>
</comment>
<feature type="transmembrane region" description="Helical" evidence="15">
    <location>
        <begin position="15"/>
        <end position="39"/>
    </location>
</feature>
<keyword evidence="13" id="KW-0175">Coiled coil</keyword>
<dbReference type="GO" id="GO:0008360">
    <property type="term" value="P:regulation of cell shape"/>
    <property type="evidence" value="ECO:0007669"/>
    <property type="project" value="UniProtKB-KW"/>
</dbReference>
<organism evidence="16 17">
    <name type="scientific">Tamilnaduibacter salinus</name>
    <dbReference type="NCBI Taxonomy" id="1484056"/>
    <lineage>
        <taxon>Bacteria</taxon>
        <taxon>Pseudomonadati</taxon>
        <taxon>Pseudomonadota</taxon>
        <taxon>Gammaproteobacteria</taxon>
        <taxon>Pseudomonadales</taxon>
        <taxon>Marinobacteraceae</taxon>
        <taxon>Tamilnaduibacter</taxon>
    </lineage>
</organism>
<dbReference type="GO" id="GO:0051301">
    <property type="term" value="P:cell division"/>
    <property type="evidence" value="ECO:0007669"/>
    <property type="project" value="UniProtKB-KW"/>
</dbReference>
<dbReference type="Proteomes" id="UP000245887">
    <property type="component" value="Unassembled WGS sequence"/>
</dbReference>
<evidence type="ECO:0000256" key="1">
    <source>
        <dbReference type="ARBA" id="ARBA00004377"/>
    </source>
</evidence>
<dbReference type="GO" id="GO:0005886">
    <property type="term" value="C:plasma membrane"/>
    <property type="evidence" value="ECO:0007669"/>
    <property type="project" value="UniProtKB-SubCell"/>
</dbReference>
<gene>
    <name evidence="16" type="ORF">C8D92_108133</name>
</gene>
<evidence type="ECO:0000256" key="13">
    <source>
        <dbReference type="SAM" id="Coils"/>
    </source>
</evidence>
<evidence type="ECO:0000256" key="15">
    <source>
        <dbReference type="SAM" id="Phobius"/>
    </source>
</evidence>
<keyword evidence="7 15" id="KW-1133">Transmembrane helix</keyword>
<evidence type="ECO:0000256" key="3">
    <source>
        <dbReference type="ARBA" id="ARBA00022519"/>
    </source>
</evidence>
<reference evidence="16 17" key="1">
    <citation type="submission" date="2018-04" db="EMBL/GenBank/DDBJ databases">
        <title>Genomic Encyclopedia of Type Strains, Phase IV (KMG-IV): sequencing the most valuable type-strain genomes for metagenomic binning, comparative biology and taxonomic classification.</title>
        <authorList>
            <person name="Goeker M."/>
        </authorList>
    </citation>
    <scope>NUCLEOTIDE SEQUENCE [LARGE SCALE GENOMIC DNA]</scope>
    <source>
        <strain evidence="16 17">DSM 28688</strain>
    </source>
</reference>
<evidence type="ECO:0000256" key="12">
    <source>
        <dbReference type="ARBA" id="ARBA00035727"/>
    </source>
</evidence>
<evidence type="ECO:0000256" key="10">
    <source>
        <dbReference type="ARBA" id="ARBA00035657"/>
    </source>
</evidence>
<feature type="compositionally biased region" description="Basic and acidic residues" evidence="14">
    <location>
        <begin position="125"/>
        <end position="148"/>
    </location>
</feature>
<evidence type="ECO:0000256" key="14">
    <source>
        <dbReference type="SAM" id="MobiDB-lite"/>
    </source>
</evidence>
<keyword evidence="4" id="KW-0132">Cell division</keyword>
<evidence type="ECO:0000313" key="16">
    <source>
        <dbReference type="EMBL" id="PVY70777.1"/>
    </source>
</evidence>
<evidence type="ECO:0000313" key="17">
    <source>
        <dbReference type="Proteomes" id="UP000245887"/>
    </source>
</evidence>
<feature type="region of interest" description="Disordered" evidence="14">
    <location>
        <begin position="120"/>
        <end position="168"/>
    </location>
</feature>
<dbReference type="AlphaFoldDB" id="A0A2U1CUP8"/>
<dbReference type="InterPro" id="IPR009386">
    <property type="entry name" value="ZapG-like"/>
</dbReference>
<protein>
    <recommendedName>
        <fullName evidence="11">Z-ring associated protein G</fullName>
    </recommendedName>
    <alternativeName>
        <fullName evidence="12">Cell division protein ZapG</fullName>
    </alternativeName>
</protein>
<evidence type="ECO:0000256" key="7">
    <source>
        <dbReference type="ARBA" id="ARBA00022989"/>
    </source>
</evidence>
<keyword evidence="9" id="KW-0131">Cell cycle</keyword>
<dbReference type="EMBL" id="QEKQ01000008">
    <property type="protein sequence ID" value="PVY70777.1"/>
    <property type="molecule type" value="Genomic_DNA"/>
</dbReference>
<keyword evidence="8 15" id="KW-0472">Membrane</keyword>
<dbReference type="PANTHER" id="PTHR39579">
    <property type="entry name" value="INNER MEMBRANE PROTEIN YHCB"/>
    <property type="match status" value="1"/>
</dbReference>
<feature type="coiled-coil region" evidence="13">
    <location>
        <begin position="50"/>
        <end position="77"/>
    </location>
</feature>
<comment type="caution">
    <text evidence="16">The sequence shown here is derived from an EMBL/GenBank/DDBJ whole genome shotgun (WGS) entry which is preliminary data.</text>
</comment>
<keyword evidence="6" id="KW-0133">Cell shape</keyword>
<accession>A0A2U1CUP8</accession>
<keyword evidence="3" id="KW-0997">Cell inner membrane</keyword>